<dbReference type="InterPro" id="IPR035958">
    <property type="entry name" value="SecB-like_sf"/>
</dbReference>
<accession>A0A4P7P3U6</accession>
<dbReference type="SUPFAM" id="SSF54611">
    <property type="entry name" value="SecB-like"/>
    <property type="match status" value="1"/>
</dbReference>
<evidence type="ECO:0000313" key="10">
    <source>
        <dbReference type="Proteomes" id="UP000561555"/>
    </source>
</evidence>
<dbReference type="AlphaFoldDB" id="A0A0C6DV56"/>
<evidence type="ECO:0000313" key="2">
    <source>
        <dbReference type="EMBL" id="BAQ25991.1"/>
    </source>
</evidence>
<evidence type="ECO:0000313" key="7">
    <source>
        <dbReference type="Proteomes" id="UP000433366"/>
    </source>
</evidence>
<evidence type="ECO:0000313" key="5">
    <source>
        <dbReference type="EMBL" id="NGK22361.1"/>
    </source>
</evidence>
<dbReference type="Pfam" id="PF02556">
    <property type="entry name" value="SecB"/>
    <property type="match status" value="1"/>
</dbReference>
<dbReference type="Proteomes" id="UP000433366">
    <property type="component" value="Unassembled WGS sequence"/>
</dbReference>
<sequence>MASIGFKTYNFNHISYSKNKELDIENVDTFEVNSDFSAKVAFENEEAYIIMDCQIGNNKPNCPFIINMQLTGVFDIEYENDVEDKNSLKILLTQNAIAILYPYIRSLVSDLTSKANMFDTFIMPVVNVAKMMEENNRIEIVGLDKK</sequence>
<reference evidence="6 10" key="3">
    <citation type="journal article" date="2020" name="J. Antimicrob. Chemother.">
        <title>Detection of heterogeneous vancomycin intermediate resistance in MRSA isolates from Latin America.</title>
        <authorList>
            <person name="Castro B.E."/>
            <person name="Berrio M."/>
            <person name="Vargas M.L."/>
            <person name="Carvajal L.P."/>
            <person name="Millan L.V."/>
            <person name="Rios R."/>
            <person name="Hernandez A.K."/>
            <person name="Rincon S."/>
            <person name="Cubides P."/>
            <person name="Forero E."/>
            <person name="Dinh A."/>
            <person name="Seas C."/>
            <person name="Munita J.M."/>
            <person name="Arias C.A."/>
            <person name="Reyes J."/>
            <person name="Diaz L."/>
        </authorList>
    </citation>
    <scope>NUCLEOTIDE SEQUENCE [LARGE SCALE GENOMIC DNA]</scope>
    <source>
        <strain evidence="6 10">UP89</strain>
    </source>
</reference>
<accession>A0A0C6DV56</accession>
<dbReference type="GO" id="GO:0051082">
    <property type="term" value="F:unfolded protein binding"/>
    <property type="evidence" value="ECO:0007669"/>
    <property type="project" value="InterPro"/>
</dbReference>
<evidence type="ECO:0000313" key="6">
    <source>
        <dbReference type="EMBL" id="NUY67497.1"/>
    </source>
</evidence>
<reference evidence="2" key="1">
    <citation type="submission" date="2014-08" db="EMBL/GenBank/DDBJ databases">
        <title>Comparative genomics of MRSA.</title>
        <authorList>
            <person name="Yamamoto T."/>
        </authorList>
    </citation>
    <scope>NUCLEOTIDE SEQUENCE</scope>
    <source>
        <strain evidence="2">OC3</strain>
    </source>
</reference>
<dbReference type="EMBL" id="WPVZ01001018">
    <property type="protein sequence ID" value="MVL47334.1"/>
    <property type="molecule type" value="Genomic_DNA"/>
</dbReference>
<protein>
    <submittedName>
        <fullName evidence="3">Preprotein translocase subunit SecB</fullName>
    </submittedName>
</protein>
<dbReference type="Proteomes" id="UP000561555">
    <property type="component" value="Unassembled WGS sequence"/>
</dbReference>
<dbReference type="EMBL" id="JAAJIY010000061">
    <property type="protein sequence ID" value="NGK22361.1"/>
    <property type="molecule type" value="Genomic_DNA"/>
</dbReference>
<evidence type="ECO:0000313" key="8">
    <source>
        <dbReference type="Proteomes" id="UP000434412"/>
    </source>
</evidence>
<evidence type="ECO:0000313" key="3">
    <source>
        <dbReference type="EMBL" id="MVI57155.1"/>
    </source>
</evidence>
<dbReference type="Proteomes" id="UP000434412">
    <property type="component" value="Unassembled WGS sequence"/>
</dbReference>
<dbReference type="EMBL" id="WPRH01000798">
    <property type="protein sequence ID" value="MVI57155.1"/>
    <property type="molecule type" value="Genomic_DNA"/>
</dbReference>
<gene>
    <name evidence="5" type="ORF">G0Z31_12760</name>
    <name evidence="3" type="ORF">GO793_15020</name>
    <name evidence="4" type="ORF">GO941_18025</name>
    <name evidence="6" type="ORF">GQX52_02295</name>
</gene>
<dbReference type="EMBL" id="AB983199">
    <property type="protein sequence ID" value="BAQ25991.1"/>
    <property type="molecule type" value="Genomic_DNA"/>
</dbReference>
<evidence type="ECO:0000313" key="4">
    <source>
        <dbReference type="EMBL" id="MVL47334.1"/>
    </source>
</evidence>
<dbReference type="PATRIC" id="fig|1280.3541.peg.645"/>
<dbReference type="Gene3D" id="3.10.420.10">
    <property type="entry name" value="SecB-like"/>
    <property type="match status" value="1"/>
</dbReference>
<evidence type="ECO:0000313" key="9">
    <source>
        <dbReference type="Proteomes" id="UP000478431"/>
    </source>
</evidence>
<proteinExistence type="inferred from homology"/>
<dbReference type="GO" id="GO:0051262">
    <property type="term" value="P:protein tetramerization"/>
    <property type="evidence" value="ECO:0007669"/>
    <property type="project" value="InterPro"/>
</dbReference>
<dbReference type="Proteomes" id="UP000478431">
    <property type="component" value="Unassembled WGS sequence"/>
</dbReference>
<dbReference type="GO" id="GO:0015031">
    <property type="term" value="P:protein transport"/>
    <property type="evidence" value="ECO:0007669"/>
    <property type="project" value="InterPro"/>
</dbReference>
<dbReference type="EMBL" id="JAANDN010000023">
    <property type="protein sequence ID" value="NUY67497.1"/>
    <property type="molecule type" value="Genomic_DNA"/>
</dbReference>
<dbReference type="RefSeq" id="WP_000146510.1">
    <property type="nucleotide sequence ID" value="NZ_AP020320.1"/>
</dbReference>
<comment type="similarity">
    <text evidence="1">Belongs to the SecB family.</text>
</comment>
<name>A0A0C6DV56_STAAU</name>
<reference evidence="7 8" key="2">
    <citation type="submission" date="2019-11" db="EMBL/GenBank/DDBJ databases">
        <title>Implementation of targeted gown and glove precautions to prevent Staphylococcus aureus acquisition in community-based nursing homes.</title>
        <authorList>
            <person name="Stine O.C."/>
        </authorList>
    </citation>
    <scope>NUCLEOTIDE SEQUENCE [LARGE SCALE GENOMIC DNA]</scope>
    <source>
        <strain evidence="4 8">S_2023.LVRQ.AN</strain>
        <strain evidence="3 7">S_4031.LGMP.AI</strain>
    </source>
</reference>
<organism evidence="2">
    <name type="scientific">Staphylococcus aureus</name>
    <dbReference type="NCBI Taxonomy" id="1280"/>
    <lineage>
        <taxon>Bacteria</taxon>
        <taxon>Bacillati</taxon>
        <taxon>Bacillota</taxon>
        <taxon>Bacilli</taxon>
        <taxon>Bacillales</taxon>
        <taxon>Staphylococcaceae</taxon>
        <taxon>Staphylococcus</taxon>
    </lineage>
</organism>
<dbReference type="InterPro" id="IPR003708">
    <property type="entry name" value="SecB"/>
</dbReference>
<reference evidence="5 9" key="4">
    <citation type="submission" date="2020-02" db="EMBL/GenBank/DDBJ databases">
        <title>Novel Insights Into The Classification of Staphylococcal Beta-Lactamases In Relation To The Cefazolin Inoculum Effect.</title>
        <authorList>
            <person name="Carvajal L.P."/>
            <person name="Rincon S."/>
            <person name="Echeverri A."/>
            <person name="Porras J."/>
            <person name="Rios R."/>
            <person name="Ordonez K."/>
            <person name="Seas C."/>
            <person name="Gomez-Villegas S."/>
            <person name="Diaz L."/>
            <person name="Arias C.A."/>
            <person name="Reyes J."/>
        </authorList>
    </citation>
    <scope>NUCLEOTIDE SEQUENCE [LARGE SCALE GENOMIC DNA]</scope>
    <source>
        <strain evidence="5 9">UP127</strain>
    </source>
</reference>
<evidence type="ECO:0000256" key="1">
    <source>
        <dbReference type="ARBA" id="ARBA00009990"/>
    </source>
</evidence>